<accession>A0ABR6CTY1</accession>
<dbReference type="Proteomes" id="UP000626697">
    <property type="component" value="Unassembled WGS sequence"/>
</dbReference>
<sequence length="61" mass="6899">MIGATNKVGTKISVASAIKIAGKFAKGVPLLSLASMLIQYVWYYDKAHKAWWKIPGTYYYW</sequence>
<proteinExistence type="predicted"/>
<keyword evidence="2" id="KW-1185">Reference proteome</keyword>
<gene>
    <name evidence="1" type="ORF">HNP81_003696</name>
</gene>
<name>A0ABR6CTY1_9BACI</name>
<comment type="caution">
    <text evidence="1">The sequence shown here is derived from an EMBL/GenBank/DDBJ whole genome shotgun (WGS) entry which is preliminary data.</text>
</comment>
<evidence type="ECO:0000313" key="2">
    <source>
        <dbReference type="Proteomes" id="UP000626697"/>
    </source>
</evidence>
<reference evidence="1 2" key="1">
    <citation type="submission" date="2020-08" db="EMBL/GenBank/DDBJ databases">
        <title>Genomic Encyclopedia of Type Strains, Phase IV (KMG-IV): sequencing the most valuable type-strain genomes for metagenomic binning, comparative biology and taxonomic classification.</title>
        <authorList>
            <person name="Goeker M."/>
        </authorList>
    </citation>
    <scope>NUCLEOTIDE SEQUENCE [LARGE SCALE GENOMIC DNA]</scope>
    <source>
        <strain evidence="1 2">DSM 105481</strain>
    </source>
</reference>
<evidence type="ECO:0000313" key="1">
    <source>
        <dbReference type="EMBL" id="MBA9028376.1"/>
    </source>
</evidence>
<protein>
    <submittedName>
        <fullName evidence="1">Uncharacterized protein</fullName>
    </submittedName>
</protein>
<organism evidence="1 2">
    <name type="scientific">Peribacillus huizhouensis</name>
    <dbReference type="NCBI Taxonomy" id="1501239"/>
    <lineage>
        <taxon>Bacteria</taxon>
        <taxon>Bacillati</taxon>
        <taxon>Bacillota</taxon>
        <taxon>Bacilli</taxon>
        <taxon>Bacillales</taxon>
        <taxon>Bacillaceae</taxon>
        <taxon>Peribacillus</taxon>
    </lineage>
</organism>
<dbReference type="RefSeq" id="WP_182503484.1">
    <property type="nucleotide sequence ID" value="NZ_JACJHX010000013.1"/>
</dbReference>
<dbReference type="EMBL" id="JACJHX010000013">
    <property type="protein sequence ID" value="MBA9028376.1"/>
    <property type="molecule type" value="Genomic_DNA"/>
</dbReference>